<keyword evidence="7 8" id="KW-0119">Carbohydrate metabolism</keyword>
<comment type="catalytic activity">
    <reaction evidence="1 8">
        <text>alpha-D-glucose = beta-D-glucose</text>
        <dbReference type="Rhea" id="RHEA:10264"/>
        <dbReference type="ChEBI" id="CHEBI:15903"/>
        <dbReference type="ChEBI" id="CHEBI:17925"/>
        <dbReference type="EC" id="5.1.3.3"/>
    </reaction>
</comment>
<name>A0ABP2SWU2_9STRE</name>
<comment type="similarity">
    <text evidence="3 8">Belongs to the aldose epimerase family.</text>
</comment>
<dbReference type="NCBIfam" id="NF008277">
    <property type="entry name" value="PRK11055.1"/>
    <property type="match status" value="1"/>
</dbReference>
<evidence type="ECO:0000256" key="1">
    <source>
        <dbReference type="ARBA" id="ARBA00001614"/>
    </source>
</evidence>
<accession>A0ABP2SWU2</accession>
<evidence type="ECO:0000256" key="6">
    <source>
        <dbReference type="ARBA" id="ARBA00023235"/>
    </source>
</evidence>
<dbReference type="InterPro" id="IPR047215">
    <property type="entry name" value="Galactose_mutarotase-like"/>
</dbReference>
<comment type="pathway">
    <text evidence="2 8">Carbohydrate metabolism; hexose metabolism.</text>
</comment>
<protein>
    <recommendedName>
        <fullName evidence="5 8">Aldose 1-epimerase</fullName>
        <ecNumber evidence="4 8">5.1.3.3</ecNumber>
    </recommendedName>
</protein>
<keyword evidence="6 8" id="KW-0413">Isomerase</keyword>
<dbReference type="InterPro" id="IPR015443">
    <property type="entry name" value="Aldose_1-epimerase"/>
</dbReference>
<keyword evidence="10" id="KW-1185">Reference proteome</keyword>
<dbReference type="InterPro" id="IPR018052">
    <property type="entry name" value="Ald1_epimerase_CS"/>
</dbReference>
<dbReference type="CDD" id="cd09019">
    <property type="entry name" value="galactose_mutarotase_like"/>
    <property type="match status" value="1"/>
</dbReference>
<evidence type="ECO:0000256" key="3">
    <source>
        <dbReference type="ARBA" id="ARBA00006206"/>
    </source>
</evidence>
<proteinExistence type="inferred from homology"/>
<dbReference type="SUPFAM" id="SSF74650">
    <property type="entry name" value="Galactose mutarotase-like"/>
    <property type="match status" value="1"/>
</dbReference>
<dbReference type="PANTHER" id="PTHR10091:SF0">
    <property type="entry name" value="GALACTOSE MUTAROTASE"/>
    <property type="match status" value="1"/>
</dbReference>
<dbReference type="Pfam" id="PF01263">
    <property type="entry name" value="Aldose_epim"/>
    <property type="match status" value="1"/>
</dbReference>
<dbReference type="PROSITE" id="PS00545">
    <property type="entry name" value="ALDOSE_1_EPIMERASE"/>
    <property type="match status" value="1"/>
</dbReference>
<evidence type="ECO:0000256" key="4">
    <source>
        <dbReference type="ARBA" id="ARBA00013185"/>
    </source>
</evidence>
<dbReference type="Gene3D" id="2.70.98.10">
    <property type="match status" value="1"/>
</dbReference>
<evidence type="ECO:0000256" key="8">
    <source>
        <dbReference type="PIRNR" id="PIRNR005096"/>
    </source>
</evidence>
<dbReference type="InterPro" id="IPR014718">
    <property type="entry name" value="GH-type_carb-bd"/>
</dbReference>
<dbReference type="PANTHER" id="PTHR10091">
    <property type="entry name" value="ALDOSE-1-EPIMERASE"/>
    <property type="match status" value="1"/>
</dbReference>
<dbReference type="Proteomes" id="UP000011769">
    <property type="component" value="Unassembled WGS sequence"/>
</dbReference>
<dbReference type="PIRSF" id="PIRSF005096">
    <property type="entry name" value="GALM"/>
    <property type="match status" value="1"/>
</dbReference>
<evidence type="ECO:0000256" key="5">
    <source>
        <dbReference type="ARBA" id="ARBA00014165"/>
    </source>
</evidence>
<sequence length="347" mass="38613">MTISVNETFSDKGLIKVFTIENKLGSKVNITNLGATITNFWTKDKDGNLRDIVLGYEPVDSYFDNTDTYFGATVGRSANRLAKAQFTLNDKVYQIPQNEGANNLHSGPNGYQIRLWNVDQFNPEASSLTLILNSPDGDQGYPGNLAVSVNFELNDENELTITYKGISDQDTVFNLTNHSYFNLNGHDSGTIEKHKMQLFADAFTPMIDSHSITSGEIRPVDETPFDFRASKTIGQDINKDYDQLFFAGGYDHNWILNEPSMKAPFAISRGDQSGIKLEAFTTLPGVQFYTGNFLNGNAGKENTTYGKRNGFCLETQFFPNALNNANFASPIIKASEEIITQTKYKLS</sequence>
<evidence type="ECO:0000313" key="9">
    <source>
        <dbReference type="EMBL" id="EMG24935.1"/>
    </source>
</evidence>
<dbReference type="RefSeq" id="WP_004235430.1">
    <property type="nucleotide sequence ID" value="NZ_ALYM01000006.1"/>
</dbReference>
<comment type="caution">
    <text evidence="9">The sequence shown here is derived from an EMBL/GenBank/DDBJ whole genome shotgun (WGS) entry which is preliminary data.</text>
</comment>
<evidence type="ECO:0000313" key="10">
    <source>
        <dbReference type="Proteomes" id="UP000011769"/>
    </source>
</evidence>
<gene>
    <name evidence="9" type="ORF">SPJ1_1806</name>
</gene>
<dbReference type="EC" id="5.1.3.3" evidence="4 8"/>
<evidence type="ECO:0000256" key="7">
    <source>
        <dbReference type="ARBA" id="ARBA00023277"/>
    </source>
</evidence>
<evidence type="ECO:0000256" key="2">
    <source>
        <dbReference type="ARBA" id="ARBA00005028"/>
    </source>
</evidence>
<dbReference type="InterPro" id="IPR011013">
    <property type="entry name" value="Gal_mutarotase_sf_dom"/>
</dbReference>
<organism evidence="9 10">
    <name type="scientific">Streptococcus parauberis KRS-02083</name>
    <dbReference type="NCBI Taxonomy" id="1207545"/>
    <lineage>
        <taxon>Bacteria</taxon>
        <taxon>Bacillati</taxon>
        <taxon>Bacillota</taxon>
        <taxon>Bacilli</taxon>
        <taxon>Lactobacillales</taxon>
        <taxon>Streptococcaceae</taxon>
        <taxon>Streptococcus</taxon>
    </lineage>
</organism>
<dbReference type="InterPro" id="IPR008183">
    <property type="entry name" value="Aldose_1/G6P_1-epimerase"/>
</dbReference>
<reference evidence="9 10" key="1">
    <citation type="journal article" date="2013" name="PLoS ONE">
        <title>Comparative Genomic Characterization of Three Streptococcus parauberis Strains in Fish Pathogen, as Assessed by Wide-Genome Analyses.</title>
        <authorList>
            <person name="Nho S.W."/>
            <person name="Hikima J."/>
            <person name="Park S.B."/>
            <person name="Jang H.B."/>
            <person name="Cha I.S."/>
            <person name="Yasuike M."/>
            <person name="Nakamura Y."/>
            <person name="Fujiwara A."/>
            <person name="Sano M."/>
            <person name="Kanai K."/>
            <person name="Kondo H."/>
            <person name="Hirono I."/>
            <person name="Takeyama H."/>
            <person name="Aoki T."/>
            <person name="Jung T.S."/>
        </authorList>
    </citation>
    <scope>NUCLEOTIDE SEQUENCE [LARGE SCALE GENOMIC DNA]</scope>
    <source>
        <strain evidence="9 10">KRS-02083</strain>
    </source>
</reference>
<dbReference type="EMBL" id="ALYM01000006">
    <property type="protein sequence ID" value="EMG24935.1"/>
    <property type="molecule type" value="Genomic_DNA"/>
</dbReference>